<accession>A0A8D8Q9T3</accession>
<dbReference type="EMBL" id="HBUF01066083">
    <property type="protein sequence ID" value="CAG6627682.1"/>
    <property type="molecule type" value="Transcribed_RNA"/>
</dbReference>
<organism evidence="1">
    <name type="scientific">Cacopsylla melanoneura</name>
    <dbReference type="NCBI Taxonomy" id="428564"/>
    <lineage>
        <taxon>Eukaryota</taxon>
        <taxon>Metazoa</taxon>
        <taxon>Ecdysozoa</taxon>
        <taxon>Arthropoda</taxon>
        <taxon>Hexapoda</taxon>
        <taxon>Insecta</taxon>
        <taxon>Pterygota</taxon>
        <taxon>Neoptera</taxon>
        <taxon>Paraneoptera</taxon>
        <taxon>Hemiptera</taxon>
        <taxon>Sternorrhyncha</taxon>
        <taxon>Psylloidea</taxon>
        <taxon>Psyllidae</taxon>
        <taxon>Psyllinae</taxon>
        <taxon>Cacopsylla</taxon>
    </lineage>
</organism>
<protein>
    <submittedName>
        <fullName evidence="1">Uncharacterized protein</fullName>
    </submittedName>
</protein>
<evidence type="ECO:0000313" key="1">
    <source>
        <dbReference type="EMBL" id="CAG6627682.1"/>
    </source>
</evidence>
<reference evidence="1" key="1">
    <citation type="submission" date="2021-05" db="EMBL/GenBank/DDBJ databases">
        <authorList>
            <person name="Alioto T."/>
            <person name="Alioto T."/>
            <person name="Gomez Garrido J."/>
        </authorList>
    </citation>
    <scope>NUCLEOTIDE SEQUENCE</scope>
</reference>
<name>A0A8D8Q9T3_9HEMI</name>
<sequence>MLLRQVGSRFFTAYFPVICSTIRAHGLLMLLSQVGRSRFVSISQTAHHHYLSSAQARTQKIQVKVQFKLKMIVTNKIKRMTLSKKKIKALILSHKEMILPMILSQ</sequence>
<proteinExistence type="predicted"/>
<dbReference type="AlphaFoldDB" id="A0A8D8Q9T3"/>